<reference evidence="2 3" key="1">
    <citation type="submission" date="2022-08" db="EMBL/GenBank/DDBJ databases">
        <title>Reclassification of Massilia species as members of the genera Telluria, Duganella, Pseudoduganella, Mokoshia gen. nov. and Zemynaea gen. nov. using orthogonal and non-orthogonal genome-based approaches.</title>
        <authorList>
            <person name="Bowman J.P."/>
        </authorList>
    </citation>
    <scope>NUCLEOTIDE SEQUENCE [LARGE SCALE GENOMIC DNA]</scope>
    <source>
        <strain evidence="2 3">JCM 31605</strain>
    </source>
</reference>
<dbReference type="Proteomes" id="UP001206126">
    <property type="component" value="Unassembled WGS sequence"/>
</dbReference>
<proteinExistence type="predicted"/>
<dbReference type="EMBL" id="JANUHB010000004">
    <property type="protein sequence ID" value="MCS0809806.1"/>
    <property type="molecule type" value="Genomic_DNA"/>
</dbReference>
<organism evidence="2 3">
    <name type="scientific">Massilia agilis</name>
    <dbReference type="NCBI Taxonomy" id="1811226"/>
    <lineage>
        <taxon>Bacteria</taxon>
        <taxon>Pseudomonadati</taxon>
        <taxon>Pseudomonadota</taxon>
        <taxon>Betaproteobacteria</taxon>
        <taxon>Burkholderiales</taxon>
        <taxon>Oxalobacteraceae</taxon>
        <taxon>Telluria group</taxon>
        <taxon>Massilia</taxon>
    </lineage>
</organism>
<name>A0ABT2DER3_9BURK</name>
<protein>
    <submittedName>
        <fullName evidence="2">Uncharacterized protein</fullName>
    </submittedName>
</protein>
<keyword evidence="1" id="KW-0732">Signal</keyword>
<feature type="signal peptide" evidence="1">
    <location>
        <begin position="1"/>
        <end position="22"/>
    </location>
</feature>
<evidence type="ECO:0000256" key="1">
    <source>
        <dbReference type="SAM" id="SignalP"/>
    </source>
</evidence>
<feature type="chain" id="PRO_5046742047" evidence="1">
    <location>
        <begin position="23"/>
        <end position="163"/>
    </location>
</feature>
<sequence length="163" mass="17453">MRWNKPVLAGLLAASMAQEASAQLCTPDEAVVFSCQVGAKTVSLCRPQGVRGQLAYRFGGRDGVEMSFPRAGARAAGTGPFGLSTTPLFGGGVTRVVFDRGAYRYEVYSKSARADDAERTPYTEDGVVVKRGGKTMWHLVCDDGGAGFREELGWLPRVDAATR</sequence>
<evidence type="ECO:0000313" key="3">
    <source>
        <dbReference type="Proteomes" id="UP001206126"/>
    </source>
</evidence>
<dbReference type="RefSeq" id="WP_258823629.1">
    <property type="nucleotide sequence ID" value="NZ_JANUHB010000004.1"/>
</dbReference>
<accession>A0ABT2DER3</accession>
<gene>
    <name evidence="2" type="ORF">NX774_17930</name>
</gene>
<comment type="caution">
    <text evidence="2">The sequence shown here is derived from an EMBL/GenBank/DDBJ whole genome shotgun (WGS) entry which is preliminary data.</text>
</comment>
<evidence type="ECO:0000313" key="2">
    <source>
        <dbReference type="EMBL" id="MCS0809806.1"/>
    </source>
</evidence>
<keyword evidence="3" id="KW-1185">Reference proteome</keyword>